<gene>
    <name evidence="1" type="ORF">PR048_022473</name>
</gene>
<accession>A0ABQ9H133</accession>
<evidence type="ECO:0000313" key="1">
    <source>
        <dbReference type="EMBL" id="KAJ8878010.1"/>
    </source>
</evidence>
<reference evidence="1 2" key="1">
    <citation type="submission" date="2023-02" db="EMBL/GenBank/DDBJ databases">
        <title>LHISI_Scaffold_Assembly.</title>
        <authorList>
            <person name="Stuart O.P."/>
            <person name="Cleave R."/>
            <person name="Magrath M.J.L."/>
            <person name="Mikheyev A.S."/>
        </authorList>
    </citation>
    <scope>NUCLEOTIDE SEQUENCE [LARGE SCALE GENOMIC DNA]</scope>
    <source>
        <strain evidence="1">Daus_M_001</strain>
        <tissue evidence="1">Leg muscle</tissue>
    </source>
</reference>
<proteinExistence type="predicted"/>
<name>A0ABQ9H133_9NEOP</name>
<keyword evidence="2" id="KW-1185">Reference proteome</keyword>
<dbReference type="Proteomes" id="UP001159363">
    <property type="component" value="Chromosome 7"/>
</dbReference>
<protein>
    <submittedName>
        <fullName evidence="1">Uncharacterized protein</fullName>
    </submittedName>
</protein>
<organism evidence="1 2">
    <name type="scientific">Dryococelus australis</name>
    <dbReference type="NCBI Taxonomy" id="614101"/>
    <lineage>
        <taxon>Eukaryota</taxon>
        <taxon>Metazoa</taxon>
        <taxon>Ecdysozoa</taxon>
        <taxon>Arthropoda</taxon>
        <taxon>Hexapoda</taxon>
        <taxon>Insecta</taxon>
        <taxon>Pterygota</taxon>
        <taxon>Neoptera</taxon>
        <taxon>Polyneoptera</taxon>
        <taxon>Phasmatodea</taxon>
        <taxon>Verophasmatodea</taxon>
        <taxon>Anareolatae</taxon>
        <taxon>Phasmatidae</taxon>
        <taxon>Eurycanthinae</taxon>
        <taxon>Dryococelus</taxon>
    </lineage>
</organism>
<comment type="caution">
    <text evidence="1">The sequence shown here is derived from an EMBL/GenBank/DDBJ whole genome shotgun (WGS) entry which is preliminary data.</text>
</comment>
<dbReference type="EMBL" id="JARBHB010000008">
    <property type="protein sequence ID" value="KAJ8878010.1"/>
    <property type="molecule type" value="Genomic_DNA"/>
</dbReference>
<evidence type="ECO:0000313" key="2">
    <source>
        <dbReference type="Proteomes" id="UP001159363"/>
    </source>
</evidence>
<sequence>MILKDPACLPFELRCRVFETKKANQARFPVGSHPDFRMCKLCRLMSLVGGFSRGSLISPALAFWRCYSLTSLHRHRLSRPLQCFYGNTARLARRSDEALGVRVTVARIAPSLLDLGRGVPTEEPSPNISCTLHTLEARLPLGDFHATKHRYAKAGENGKSPRKSSGLIPTCGYPGAIPTGIRTRLFSMGGEYLATAPSWALSFDILRLSYYKFDTKCMGIVSDDGFLGDLPFSPPFIPALLYSHFFTTVGSQDLDVISRPNLFTHSLDTAKQLASNNMVRLLTSHLEKPVSIPGSAASRFSHAGIVPDDAAGRRVFSGISRFPSPFIPVALHTYLVSPSSALKDFDLNSRPISPLHFKL</sequence>